<feature type="compositionally biased region" description="Basic and acidic residues" evidence="1">
    <location>
        <begin position="708"/>
        <end position="719"/>
    </location>
</feature>
<accession>A2E678</accession>
<reference evidence="2" key="1">
    <citation type="submission" date="2006-10" db="EMBL/GenBank/DDBJ databases">
        <authorList>
            <person name="Amadeo P."/>
            <person name="Zhao Q."/>
            <person name="Wortman J."/>
            <person name="Fraser-Liggett C."/>
            <person name="Carlton J."/>
        </authorList>
    </citation>
    <scope>NUCLEOTIDE SEQUENCE</scope>
    <source>
        <strain evidence="2">G3</strain>
    </source>
</reference>
<dbReference type="KEGG" id="tva:4769759"/>
<dbReference type="VEuPathDB" id="TrichDB:TVAG_458730"/>
<dbReference type="RefSeq" id="XP_001324024.1">
    <property type="nucleotide sequence ID" value="XM_001323989.1"/>
</dbReference>
<dbReference type="VEuPathDB" id="TrichDB:TVAGG3_0394160"/>
<feature type="compositionally biased region" description="Basic residues" evidence="1">
    <location>
        <begin position="627"/>
        <end position="640"/>
    </location>
</feature>
<feature type="region of interest" description="Disordered" evidence="1">
    <location>
        <begin position="615"/>
        <end position="719"/>
    </location>
</feature>
<keyword evidence="3" id="KW-1185">Reference proteome</keyword>
<evidence type="ECO:0000313" key="2">
    <source>
        <dbReference type="EMBL" id="EAY11801.1"/>
    </source>
</evidence>
<dbReference type="EMBL" id="DS113312">
    <property type="protein sequence ID" value="EAY11801.1"/>
    <property type="molecule type" value="Genomic_DNA"/>
</dbReference>
<dbReference type="InterPro" id="IPR016024">
    <property type="entry name" value="ARM-type_fold"/>
</dbReference>
<evidence type="ECO:0000256" key="1">
    <source>
        <dbReference type="SAM" id="MobiDB-lite"/>
    </source>
</evidence>
<proteinExistence type="predicted"/>
<organism evidence="2 3">
    <name type="scientific">Trichomonas vaginalis (strain ATCC PRA-98 / G3)</name>
    <dbReference type="NCBI Taxonomy" id="412133"/>
    <lineage>
        <taxon>Eukaryota</taxon>
        <taxon>Metamonada</taxon>
        <taxon>Parabasalia</taxon>
        <taxon>Trichomonadida</taxon>
        <taxon>Trichomonadidae</taxon>
        <taxon>Trichomonas</taxon>
    </lineage>
</organism>
<feature type="compositionally biased region" description="Basic and acidic residues" evidence="1">
    <location>
        <begin position="641"/>
        <end position="658"/>
    </location>
</feature>
<dbReference type="InParanoid" id="A2E678"/>
<sequence>MKIRELCVETLQKNQNETVIFDNSNQILSKKDNIDICFDELKTENDPTVGRVEINFLRQLIEKYYNEIAQSNYFNYILNRIIQIFQIEEVPNIIKTDIVEIIFPILSNKLLSWTELQEFVNNSYKEKIDLSLSIMIQITNILTDKNFDSYKEIIINIINSGFETQNFETIIKTTNLIGNISKFKEVELISYYKKAFELAKLNEQNYLLPMLKNMFPVLYLCTQLENSTEEKYFKFICEIIFKITNETVDFESDFEQSINTLSKYSSILNPKSPKDYIPFLKAYSKPPYSEFYLVTLSKLIQDPMTLVRIISELKFSNSNLYQDFHNERGSPEKFFDMYCTYLVYQIGAYDDSYWEIRLMIADLLVDMITKHINSIVLVDPMINFLRIKLVGLITDSPMNNSIPFIRLLLLLDKATLSRQTPEIIGRRLNTLLNNIKNGHPGNQMIIKFITKYYLNSIDLSEVIKSKYKQGLFSTSDFEILILPMRLFEKKASLTSIKLLSNLLVTHELWRKSAGYFLTKAILSSQYQDDVSDWFSKFILDLEASIRYRKSVSNEMVDGDLILQILRSKGFKQINFISERFDEIDSDEQLIENQIELIKKGKFDVQNLPFKGDTLNLFDETPSATGKGKGKKGKGKGKGKKRADSVPKKDEKKDSKKNAASDNEEDGKQPVHKEKAKKDEVKYEIKLDQPLPPRPKRKKGKKPVLTSELIKKQKEQQEKA</sequence>
<reference evidence="2" key="2">
    <citation type="journal article" date="2007" name="Science">
        <title>Draft genome sequence of the sexually transmitted pathogen Trichomonas vaginalis.</title>
        <authorList>
            <person name="Carlton J.M."/>
            <person name="Hirt R.P."/>
            <person name="Silva J.C."/>
            <person name="Delcher A.L."/>
            <person name="Schatz M."/>
            <person name="Zhao Q."/>
            <person name="Wortman J.R."/>
            <person name="Bidwell S.L."/>
            <person name="Alsmark U.C.M."/>
            <person name="Besteiro S."/>
            <person name="Sicheritz-Ponten T."/>
            <person name="Noel C.J."/>
            <person name="Dacks J.B."/>
            <person name="Foster P.G."/>
            <person name="Simillion C."/>
            <person name="Van de Peer Y."/>
            <person name="Miranda-Saavedra D."/>
            <person name="Barton G.J."/>
            <person name="Westrop G.D."/>
            <person name="Mueller S."/>
            <person name="Dessi D."/>
            <person name="Fiori P.L."/>
            <person name="Ren Q."/>
            <person name="Paulsen I."/>
            <person name="Zhang H."/>
            <person name="Bastida-Corcuera F.D."/>
            <person name="Simoes-Barbosa A."/>
            <person name="Brown M.T."/>
            <person name="Hayes R.D."/>
            <person name="Mukherjee M."/>
            <person name="Okumura C.Y."/>
            <person name="Schneider R."/>
            <person name="Smith A.J."/>
            <person name="Vanacova S."/>
            <person name="Villalvazo M."/>
            <person name="Haas B.J."/>
            <person name="Pertea M."/>
            <person name="Feldblyum T.V."/>
            <person name="Utterback T.R."/>
            <person name="Shu C.L."/>
            <person name="Osoegawa K."/>
            <person name="de Jong P.J."/>
            <person name="Hrdy I."/>
            <person name="Horvathova L."/>
            <person name="Zubacova Z."/>
            <person name="Dolezal P."/>
            <person name="Malik S.B."/>
            <person name="Logsdon J.M. Jr."/>
            <person name="Henze K."/>
            <person name="Gupta A."/>
            <person name="Wang C.C."/>
            <person name="Dunne R.L."/>
            <person name="Upcroft J.A."/>
            <person name="Upcroft P."/>
            <person name="White O."/>
            <person name="Salzberg S.L."/>
            <person name="Tang P."/>
            <person name="Chiu C.-H."/>
            <person name="Lee Y.-S."/>
            <person name="Embley T.M."/>
            <person name="Coombs G.H."/>
            <person name="Mottram J.C."/>
            <person name="Tachezy J."/>
            <person name="Fraser-Liggett C.M."/>
            <person name="Johnson P.J."/>
        </authorList>
    </citation>
    <scope>NUCLEOTIDE SEQUENCE [LARGE SCALE GENOMIC DNA]</scope>
    <source>
        <strain evidence="2">G3</strain>
    </source>
</reference>
<name>A2E678_TRIV3</name>
<feature type="compositionally biased region" description="Basic and acidic residues" evidence="1">
    <location>
        <begin position="665"/>
        <end position="686"/>
    </location>
</feature>
<dbReference type="AlphaFoldDB" id="A2E678"/>
<gene>
    <name evidence="2" type="ORF">TVAG_458730</name>
</gene>
<protein>
    <submittedName>
        <fullName evidence="2">Uncharacterized protein</fullName>
    </submittedName>
</protein>
<evidence type="ECO:0000313" key="3">
    <source>
        <dbReference type="Proteomes" id="UP000001542"/>
    </source>
</evidence>
<dbReference type="SUPFAM" id="SSF48371">
    <property type="entry name" value="ARM repeat"/>
    <property type="match status" value="1"/>
</dbReference>
<dbReference type="Proteomes" id="UP000001542">
    <property type="component" value="Unassembled WGS sequence"/>
</dbReference>